<proteinExistence type="predicted"/>
<dbReference type="AlphaFoldDB" id="A0A6S7BMB1"/>
<accession>A0A6S7BMB1</accession>
<evidence type="ECO:0000313" key="1">
    <source>
        <dbReference type="EMBL" id="CAB3805579.1"/>
    </source>
</evidence>
<protein>
    <submittedName>
        <fullName evidence="1">Uncharacterized protein</fullName>
    </submittedName>
</protein>
<name>A0A6S7BMB1_9BURK</name>
<gene>
    <name evidence="1" type="ORF">LMG28138_05687</name>
</gene>
<dbReference type="Proteomes" id="UP000494115">
    <property type="component" value="Unassembled WGS sequence"/>
</dbReference>
<keyword evidence="2" id="KW-1185">Reference proteome</keyword>
<reference evidence="1 2" key="1">
    <citation type="submission" date="2020-04" db="EMBL/GenBank/DDBJ databases">
        <authorList>
            <person name="De Canck E."/>
        </authorList>
    </citation>
    <scope>NUCLEOTIDE SEQUENCE [LARGE SCALE GENOMIC DNA]</scope>
    <source>
        <strain evidence="1 2">LMG 28138</strain>
    </source>
</reference>
<organism evidence="1 2">
    <name type="scientific">Pararobbsia alpina</name>
    <dbReference type="NCBI Taxonomy" id="621374"/>
    <lineage>
        <taxon>Bacteria</taxon>
        <taxon>Pseudomonadati</taxon>
        <taxon>Pseudomonadota</taxon>
        <taxon>Betaproteobacteria</taxon>
        <taxon>Burkholderiales</taxon>
        <taxon>Burkholderiaceae</taxon>
        <taxon>Pararobbsia</taxon>
    </lineage>
</organism>
<sequence>MFPYFSPESSVAVTSNLQTFMNVTKRYMNGLHPVRRTSGESGGLYAAFSVDRPRGRRQ</sequence>
<dbReference type="EMBL" id="CADIKM010000073">
    <property type="protein sequence ID" value="CAB3805579.1"/>
    <property type="molecule type" value="Genomic_DNA"/>
</dbReference>
<evidence type="ECO:0000313" key="2">
    <source>
        <dbReference type="Proteomes" id="UP000494115"/>
    </source>
</evidence>